<dbReference type="KEGG" id="thu:AC731_003515"/>
<feature type="compositionally biased region" description="Basic and acidic residues" evidence="1">
    <location>
        <begin position="61"/>
        <end position="70"/>
    </location>
</feature>
<proteinExistence type="predicted"/>
<name>A0A140IEB3_9RHOO</name>
<organism evidence="2 3">
    <name type="scientific">Thauera humireducens</name>
    <dbReference type="NCBI Taxonomy" id="1134435"/>
    <lineage>
        <taxon>Bacteria</taxon>
        <taxon>Pseudomonadati</taxon>
        <taxon>Pseudomonadota</taxon>
        <taxon>Betaproteobacteria</taxon>
        <taxon>Rhodocyclales</taxon>
        <taxon>Zoogloeaceae</taxon>
        <taxon>Thauera</taxon>
    </lineage>
</organism>
<reference evidence="3" key="1">
    <citation type="submission" date="2016-03" db="EMBL/GenBank/DDBJ databases">
        <authorList>
            <person name="Ma C."/>
            <person name="Zhou S."/>
            <person name="Yang G."/>
        </authorList>
    </citation>
    <scope>NUCLEOTIDE SEQUENCE [LARGE SCALE GENOMIC DNA]</scope>
    <source>
        <strain evidence="3">SgZ-1</strain>
    </source>
</reference>
<evidence type="ECO:0000313" key="2">
    <source>
        <dbReference type="EMBL" id="AMO36088.1"/>
    </source>
</evidence>
<accession>A0A140IEB3</accession>
<feature type="region of interest" description="Disordered" evidence="1">
    <location>
        <begin position="41"/>
        <end position="70"/>
    </location>
</feature>
<protein>
    <submittedName>
        <fullName evidence="2">Uncharacterized protein</fullName>
    </submittedName>
</protein>
<dbReference type="EMBL" id="CP014646">
    <property type="protein sequence ID" value="AMO36088.1"/>
    <property type="molecule type" value="Genomic_DNA"/>
</dbReference>
<sequence length="70" mass="7467">MRVPGASSAFDARPQPSEAGPAATDEIHIHIGRIEVTAVQEAATPRARERAATAPMSLQDYLDRRNRGGA</sequence>
<evidence type="ECO:0000313" key="3">
    <source>
        <dbReference type="Proteomes" id="UP000036902"/>
    </source>
</evidence>
<dbReference type="AlphaFoldDB" id="A0A140IEB3"/>
<dbReference type="Proteomes" id="UP000036902">
    <property type="component" value="Chromosome"/>
</dbReference>
<evidence type="ECO:0000256" key="1">
    <source>
        <dbReference type="SAM" id="MobiDB-lite"/>
    </source>
</evidence>
<dbReference type="STRING" id="1134435.AC731_003515"/>
<feature type="region of interest" description="Disordered" evidence="1">
    <location>
        <begin position="1"/>
        <end position="26"/>
    </location>
</feature>
<keyword evidence="3" id="KW-1185">Reference proteome</keyword>
<gene>
    <name evidence="2" type="ORF">AC731_003515</name>
</gene>